<feature type="transmembrane region" description="Helical" evidence="2">
    <location>
        <begin position="1523"/>
        <end position="1548"/>
    </location>
</feature>
<dbReference type="OrthoDB" id="300949at2759"/>
<feature type="transmembrane region" description="Helical" evidence="2">
    <location>
        <begin position="1382"/>
        <end position="1400"/>
    </location>
</feature>
<comment type="caution">
    <text evidence="3">The sequence shown here is derived from an EMBL/GenBank/DDBJ whole genome shotgun (WGS) entry which is preliminary data.</text>
</comment>
<keyword evidence="2" id="KW-0472">Membrane</keyword>
<feature type="region of interest" description="Disordered" evidence="1">
    <location>
        <begin position="1102"/>
        <end position="1156"/>
    </location>
</feature>
<feature type="transmembrane region" description="Helical" evidence="2">
    <location>
        <begin position="204"/>
        <end position="224"/>
    </location>
</feature>
<evidence type="ECO:0008006" key="5">
    <source>
        <dbReference type="Google" id="ProtNLM"/>
    </source>
</evidence>
<dbReference type="PANTHER" id="PTHR31600:SF2">
    <property type="entry name" value="GAMETE ENRICHED GENE 10 PROTEIN-RELATED"/>
    <property type="match status" value="1"/>
</dbReference>
<gene>
    <name evidence="3" type="ORF">PSON_ATCC_30995.1.T0220071</name>
</gene>
<feature type="compositionally biased region" description="Basic and acidic residues" evidence="1">
    <location>
        <begin position="1116"/>
        <end position="1131"/>
    </location>
</feature>
<feature type="transmembrane region" description="Helical" evidence="2">
    <location>
        <begin position="231"/>
        <end position="252"/>
    </location>
</feature>
<keyword evidence="2" id="KW-0812">Transmembrane</keyword>
<dbReference type="EMBL" id="CAJJDN010000022">
    <property type="protein sequence ID" value="CAD8066768.1"/>
    <property type="molecule type" value="Genomic_DNA"/>
</dbReference>
<feature type="transmembrane region" description="Helical" evidence="2">
    <location>
        <begin position="87"/>
        <end position="105"/>
    </location>
</feature>
<dbReference type="PANTHER" id="PTHR31600">
    <property type="entry name" value="TINY MACROCYSTS PROTEIN B-RELATED"/>
    <property type="match status" value="1"/>
</dbReference>
<feature type="transmembrane region" description="Helical" evidence="2">
    <location>
        <begin position="1777"/>
        <end position="1800"/>
    </location>
</feature>
<feature type="transmembrane region" description="Helical" evidence="2">
    <location>
        <begin position="1228"/>
        <end position="1247"/>
    </location>
</feature>
<keyword evidence="2" id="KW-1133">Transmembrane helix</keyword>
<feature type="transmembrane region" description="Helical" evidence="2">
    <location>
        <begin position="264"/>
        <end position="282"/>
    </location>
</feature>
<evidence type="ECO:0000313" key="3">
    <source>
        <dbReference type="EMBL" id="CAD8066768.1"/>
    </source>
</evidence>
<keyword evidence="4" id="KW-1185">Reference proteome</keyword>
<proteinExistence type="predicted"/>
<dbReference type="Proteomes" id="UP000692954">
    <property type="component" value="Unassembled WGS sequence"/>
</dbReference>
<reference evidence="3" key="1">
    <citation type="submission" date="2021-01" db="EMBL/GenBank/DDBJ databases">
        <authorList>
            <consortium name="Genoscope - CEA"/>
            <person name="William W."/>
        </authorList>
    </citation>
    <scope>NUCLEOTIDE SEQUENCE</scope>
</reference>
<feature type="transmembrane region" description="Helical" evidence="2">
    <location>
        <begin position="25"/>
        <end position="42"/>
    </location>
</feature>
<accession>A0A8S1LF78</accession>
<name>A0A8S1LF78_9CILI</name>
<evidence type="ECO:0000313" key="4">
    <source>
        <dbReference type="Proteomes" id="UP000692954"/>
    </source>
</evidence>
<evidence type="ECO:0000256" key="1">
    <source>
        <dbReference type="SAM" id="MobiDB-lite"/>
    </source>
</evidence>
<organism evidence="3 4">
    <name type="scientific">Paramecium sonneborni</name>
    <dbReference type="NCBI Taxonomy" id="65129"/>
    <lineage>
        <taxon>Eukaryota</taxon>
        <taxon>Sar</taxon>
        <taxon>Alveolata</taxon>
        <taxon>Ciliophora</taxon>
        <taxon>Intramacronucleata</taxon>
        <taxon>Oligohymenophorea</taxon>
        <taxon>Peniculida</taxon>
        <taxon>Parameciidae</taxon>
        <taxon>Paramecium</taxon>
    </lineage>
</organism>
<feature type="transmembrane region" description="Helical" evidence="2">
    <location>
        <begin position="125"/>
        <end position="146"/>
    </location>
</feature>
<feature type="transmembrane region" description="Helical" evidence="2">
    <location>
        <begin position="1182"/>
        <end position="1208"/>
    </location>
</feature>
<evidence type="ECO:0000256" key="2">
    <source>
        <dbReference type="SAM" id="Phobius"/>
    </source>
</evidence>
<sequence length="1834" mass="214622">MGYLFIDVLSEIAFYKNPTQLSDRYFKVQLLIYALQFLALLFPNDGWNLWNYEQDPIFKYYKQVLNCFLILPIMIKEKILQQIISGTFFVIQSSIIIFISILTLFRKISPNTDFNNGILHFMLRVANFYFLHINFSIGNLFLMFYGNAIFCQKFQQFQDQKCSQHPIFFLGLAGTFLTLLSQYIGVYLFRSFSFKPFSNLQSKYSINQVLNILLKAIMFAVYLLETNSFNIYLFFILINCLILLQMIDNLFLNSYYPPNNEFNFKLYLTLFSISILITLNILSENSILKQNIILESVMLIGSFSFYFSEVIFERKIFHQSHQILLSQSKAIDLVQRIYELSQDLKKTVRQKKLFYYYTYIVYNIQRDKNIHNQDFQDLSSRKFIIQFLQRQLKLAKQNGKVSFEDMQLIYTNFLSHYCKKPLLSLVEFRKYDVFNQQQQSYFFKFMKKQINNNLQQSVQKQQLVNISQTQNREQEKQSLDIVHISKSIIFEELYIPNIIRLIDAKIYFWQQLIKGYNNIQEFQKEAIDLSKKVQSLQRQLLSNLSFDIENIGHLGTNCNVLELKIASIFYSSIMNDYYNSAQCEFLIQEIFNIEHTLSSDVITNFTLVEDKVALIMISLVKNLGQIINQDKRGLSQYFGYDDKEFQQIQYINQLMPPFLSVIHDNLLEDYLQQAKSKLFQSYNIVFSQDRQGYLVAQQLKIDNNFLIQDDYVIMGCLSQVKRGVDFLIFGDDGKILGSTQNFFQTYFQNQNEKFNLQRLINQCYIYMFFPQVIKIIDSYKNQLVSQDNEGIYIEDTCIFQVRENLLELITLFQSQSINMPKSSHFGKSYLPKKVQISEGSLSRRVGTISIQQNDQQEKEQNQLAQIDLNIRQSEESLKPIQYNGIPLLNKQYQNEIFQYLEIIEEKPAEKYFIKFSLNLKNIGKENYHRCFFVLEIVDIRKKDLIGKSISENQNQQINDSKYYSVQNNKHNTTQEEEQTKLNVSGFAQSEQPYSEIVPVNKDIGCGVTDLLERLGPSKKYKQDQDLGLFNLDSARDSMSYGPLSQRAHFINPNQKEGEFEEIVKLDQDFNALGMQLNSASAIMQKGKNFQLEPEEEFDIDESLKQQKQLQPGKSSSENEKEKKNDILEIMKKNKLKGKNHEEEDLEALKSKSSMTSATSGNSAIQIIKKFQSTTHLTKGLKFVSLTSLSVFIITIILITVHLVIITISNQDTSLTINDINGPFILNRSYLEVISFTWSLIVGTLEIVDMSQFMKEQTYSDLHNTTSELYDEINNMYLGFIEVEQRGMLSTQTFTFLKGNTENIKFPYFINLIEGTLDRVVKIVQIEIKDLSSILTKEYFDQLFLLRYNLNQLYLMSSELIESLNIVFLSQTNDRVKEMQTQVIVEVICIAVILIIELYFWKQIQNYSQQLMLLTGRLQESDANESIARSSLIKETLTQQSGKFSWKKQNYYALNYQSLNTLNFEILNQQSRIIKDLALKNHFDINQNKNHQQENNKINKNQQQTKRNVNVVLSSRIYNTQISLLSYSIMLLIIFIIITIMLFGGFLLFSQQISDLRPSQELTGNYVKFTQKLDTLMACALLLKTQQLVYNTLIDQKIYDQATIDSFVQTNDIVELFSELSQIYSENLTSIYESILKSNKIKEEDKQQLLTLYQEDFCLELSDEIPMCNFDDFGFEKFTQSFGRPDLPQDDNQEYVNKGIIGVISRLDTLFSQFFDYEIEFKQFQPDIDLCLKQINMKEFRNAVLSHFLDTNDGTNTFLDVIYESIYEILKENLSYIYLYYGIVGVLVGMSYAIFYIVIIIKTNNKLIRTRLALITLPISILTEQHTISMLKRLN</sequence>
<dbReference type="InterPro" id="IPR052994">
    <property type="entry name" value="Tiny_macrocysts_regulators"/>
</dbReference>
<protein>
    <recommendedName>
        <fullName evidence="5">Transmembrane protein</fullName>
    </recommendedName>
</protein>
<feature type="compositionally biased region" description="Basic and acidic residues" evidence="1">
    <location>
        <begin position="1138"/>
        <end position="1149"/>
    </location>
</feature>
<feature type="transmembrane region" description="Helical" evidence="2">
    <location>
        <begin position="167"/>
        <end position="189"/>
    </location>
</feature>